<gene>
    <name evidence="1" type="ORF">S03H2_59693</name>
</gene>
<protein>
    <submittedName>
        <fullName evidence="1">Uncharacterized protein</fullName>
    </submittedName>
</protein>
<proteinExistence type="predicted"/>
<name>X1IR63_9ZZZZ</name>
<feature type="non-terminal residue" evidence="1">
    <location>
        <position position="245"/>
    </location>
</feature>
<reference evidence="1" key="1">
    <citation type="journal article" date="2014" name="Front. Microbiol.">
        <title>High frequency of phylogenetically diverse reductive dehalogenase-homologous genes in deep subseafloor sedimentary metagenomes.</title>
        <authorList>
            <person name="Kawai M."/>
            <person name="Futagami T."/>
            <person name="Toyoda A."/>
            <person name="Takaki Y."/>
            <person name="Nishi S."/>
            <person name="Hori S."/>
            <person name="Arai W."/>
            <person name="Tsubouchi T."/>
            <person name="Morono Y."/>
            <person name="Uchiyama I."/>
            <person name="Ito T."/>
            <person name="Fujiyama A."/>
            <person name="Inagaki F."/>
            <person name="Takami H."/>
        </authorList>
    </citation>
    <scope>NUCLEOTIDE SEQUENCE</scope>
    <source>
        <strain evidence="1">Expedition CK06-06</strain>
    </source>
</reference>
<dbReference type="AlphaFoldDB" id="X1IR63"/>
<feature type="non-terminal residue" evidence="1">
    <location>
        <position position="1"/>
    </location>
</feature>
<sequence>LTSYGYSPSKARQALRFVAPKYIETHQIGQTLTIGKSGRMTGTSLFEVRQPKIVVQKRLGITTRGAKTLEVKRKFTRYLVTQPDGKGVYAQEFGYEYKELKTNVIPKKGMYIQTTVGGKTRTWKPSKYIGRVEVQKSRVLKGYKPINQKITFKQEAPIRKFRLEDFPKSMRAEMKRVGGFYTQEAPYGHKFKKGFIYMRDTTGLSKKEIAKYYSKKQVTKYLKHEQGHAFASKDRFFEAKAMIKD</sequence>
<accession>X1IR63</accession>
<dbReference type="EMBL" id="BARU01038394">
    <property type="protein sequence ID" value="GAH84207.1"/>
    <property type="molecule type" value="Genomic_DNA"/>
</dbReference>
<comment type="caution">
    <text evidence="1">The sequence shown here is derived from an EMBL/GenBank/DDBJ whole genome shotgun (WGS) entry which is preliminary data.</text>
</comment>
<evidence type="ECO:0000313" key="1">
    <source>
        <dbReference type="EMBL" id="GAH84207.1"/>
    </source>
</evidence>
<organism evidence="1">
    <name type="scientific">marine sediment metagenome</name>
    <dbReference type="NCBI Taxonomy" id="412755"/>
    <lineage>
        <taxon>unclassified sequences</taxon>
        <taxon>metagenomes</taxon>
        <taxon>ecological metagenomes</taxon>
    </lineage>
</organism>